<sequence length="47" mass="5544">MIFKKLILFECQARLIINLILNSNIFECQLNLINLTIQNKIQNKHMG</sequence>
<evidence type="ECO:0000313" key="2">
    <source>
        <dbReference type="Proteomes" id="UP000007014"/>
    </source>
</evidence>
<dbReference type="Gramene" id="CMV054CT">
    <property type="protein sequence ID" value="CMV054CT"/>
    <property type="gene ID" value="CMV054C"/>
</dbReference>
<dbReference type="RefSeq" id="NP_848977.1">
    <property type="nucleotide sequence ID" value="NC_004799.1"/>
</dbReference>
<dbReference type="GeneID" id="844920"/>
<dbReference type="Proteomes" id="UP000007014">
    <property type="component" value="Chloroplast"/>
</dbReference>
<keyword evidence="1" id="KW-0934">Plastid</keyword>
<dbReference type="KEGG" id="cme:CymeCp045"/>
<dbReference type="EMBL" id="AB002583">
    <property type="protein sequence ID" value="BAC76139.1"/>
    <property type="molecule type" value="Genomic_DNA"/>
</dbReference>
<dbReference type="AlphaFoldDB" id="Q85G52"/>
<dbReference type="HOGENOM" id="CLU_3176121_0_0_1"/>
<proteinExistence type="predicted"/>
<keyword evidence="1" id="KW-0150">Chloroplast</keyword>
<geneLocation type="chloroplast" evidence="1"/>
<name>Q85G52_CYAM1</name>
<organism evidence="1 2">
    <name type="scientific">Cyanidioschyzon merolae (strain NIES-3377 / 10D)</name>
    <name type="common">Unicellular red alga</name>
    <dbReference type="NCBI Taxonomy" id="280699"/>
    <lineage>
        <taxon>Eukaryota</taxon>
        <taxon>Rhodophyta</taxon>
        <taxon>Bangiophyceae</taxon>
        <taxon>Cyanidiales</taxon>
        <taxon>Cyanidiaceae</taxon>
        <taxon>Cyanidioschyzon</taxon>
    </lineage>
</organism>
<keyword evidence="2" id="KW-1185">Reference proteome</keyword>
<reference evidence="1" key="1">
    <citation type="journal article" date="2003" name="DNA Res.">
        <title>Complete sequence and analysis of the plastid genome of the unicellular red alga Cyanidioschyzon merolae.</title>
        <authorList>
            <person name="Ohta N."/>
            <person name="Matsuzaki M."/>
            <person name="Misumi O."/>
            <person name="Miyagishima S."/>
            <person name="Nozaki H."/>
            <person name="Tanaka K."/>
            <person name="Shin-i T."/>
            <person name="Kohara Y."/>
            <person name="Kuroiwa T."/>
        </authorList>
    </citation>
    <scope>NUCLEOTIDE SEQUENCE [LARGE SCALE GENOMIC DNA]</scope>
    <source>
        <strain evidence="1">10D</strain>
    </source>
</reference>
<protein>
    <submittedName>
        <fullName evidence="1">Uncharacterized protein</fullName>
    </submittedName>
</protein>
<accession>Q85G52</accession>
<evidence type="ECO:0000313" key="1">
    <source>
        <dbReference type="EMBL" id="BAC76139.1"/>
    </source>
</evidence>